<name>A0A7Y0FMH9_9BACT</name>
<feature type="compositionally biased region" description="Low complexity" evidence="7">
    <location>
        <begin position="9"/>
        <end position="22"/>
    </location>
</feature>
<evidence type="ECO:0000313" key="10">
    <source>
        <dbReference type="EMBL" id="NML65429.1"/>
    </source>
</evidence>
<dbReference type="GO" id="GO:0051537">
    <property type="term" value="F:2 iron, 2 sulfur cluster binding"/>
    <property type="evidence" value="ECO:0007669"/>
    <property type="project" value="UniProtKB-KW"/>
</dbReference>
<evidence type="ECO:0000256" key="7">
    <source>
        <dbReference type="SAM" id="MobiDB-lite"/>
    </source>
</evidence>
<dbReference type="PRINTS" id="PR00162">
    <property type="entry name" value="RIESKE"/>
</dbReference>
<evidence type="ECO:0000256" key="8">
    <source>
        <dbReference type="SAM" id="Phobius"/>
    </source>
</evidence>
<gene>
    <name evidence="10" type="ORF">HHL22_09455</name>
</gene>
<keyword evidence="5" id="KW-1015">Disulfide bond</keyword>
<feature type="region of interest" description="Disordered" evidence="7">
    <location>
        <begin position="1"/>
        <end position="24"/>
    </location>
</feature>
<dbReference type="PANTHER" id="PTHR10134">
    <property type="entry name" value="CYTOCHROME B-C1 COMPLEX SUBUNIT RIESKE, MITOCHONDRIAL"/>
    <property type="match status" value="1"/>
</dbReference>
<evidence type="ECO:0000256" key="6">
    <source>
        <dbReference type="ARBA" id="ARBA00034078"/>
    </source>
</evidence>
<keyword evidence="2" id="KW-0479">Metal-binding</keyword>
<dbReference type="Pfam" id="PF00355">
    <property type="entry name" value="Rieske"/>
    <property type="match status" value="1"/>
</dbReference>
<evidence type="ECO:0000259" key="9">
    <source>
        <dbReference type="PROSITE" id="PS51296"/>
    </source>
</evidence>
<feature type="transmembrane region" description="Helical" evidence="8">
    <location>
        <begin position="41"/>
        <end position="64"/>
    </location>
</feature>
<dbReference type="GO" id="GO:0046872">
    <property type="term" value="F:metal ion binding"/>
    <property type="evidence" value="ECO:0007669"/>
    <property type="project" value="UniProtKB-KW"/>
</dbReference>
<keyword evidence="8" id="KW-0472">Membrane</keyword>
<evidence type="ECO:0000256" key="1">
    <source>
        <dbReference type="ARBA" id="ARBA00022714"/>
    </source>
</evidence>
<dbReference type="SUPFAM" id="SSF50022">
    <property type="entry name" value="ISP domain"/>
    <property type="match status" value="1"/>
</dbReference>
<accession>A0A7Y0FMH9</accession>
<keyword evidence="1" id="KW-0001">2Fe-2S</keyword>
<keyword evidence="4" id="KW-0411">Iron-sulfur</keyword>
<protein>
    <submittedName>
        <fullName evidence="10">Rieske (2Fe-2S) protein</fullName>
    </submittedName>
</protein>
<keyword evidence="11" id="KW-1185">Reference proteome</keyword>
<dbReference type="Gene3D" id="2.102.10.10">
    <property type="entry name" value="Rieske [2Fe-2S] iron-sulphur domain"/>
    <property type="match status" value="1"/>
</dbReference>
<keyword evidence="8" id="KW-0812">Transmembrane</keyword>
<dbReference type="Proteomes" id="UP000559626">
    <property type="component" value="Unassembled WGS sequence"/>
</dbReference>
<dbReference type="CDD" id="cd03467">
    <property type="entry name" value="Rieske"/>
    <property type="match status" value="1"/>
</dbReference>
<proteinExistence type="predicted"/>
<organism evidence="10 11">
    <name type="scientific">Hymenobacter polaris</name>
    <dbReference type="NCBI Taxonomy" id="2682546"/>
    <lineage>
        <taxon>Bacteria</taxon>
        <taxon>Pseudomonadati</taxon>
        <taxon>Bacteroidota</taxon>
        <taxon>Cytophagia</taxon>
        <taxon>Cytophagales</taxon>
        <taxon>Hymenobacteraceae</taxon>
        <taxon>Hymenobacter</taxon>
    </lineage>
</organism>
<dbReference type="InterPro" id="IPR006311">
    <property type="entry name" value="TAT_signal"/>
</dbReference>
<dbReference type="EMBL" id="JABBGH010000001">
    <property type="protein sequence ID" value="NML65429.1"/>
    <property type="molecule type" value="Genomic_DNA"/>
</dbReference>
<keyword evidence="3" id="KW-0408">Iron</keyword>
<sequence length="192" mass="20251">MNSPDLPADKAPQPAVDAADQQAADHELSAPRREFLVKLSLGLSGVAALAVGVPVASAVLAPLLQPDPQTWRKVGTLTDFAVGSTHLVKFENADPVAWSGVSSESAAWLRRDSDTAFTAFSVNCAHLGCPVRWEQDAGLFMCPCHGGIYYKDGSVAAGPPPQGLTQYRIRVAANHDVELLTAPVPITNITPT</sequence>
<dbReference type="GO" id="GO:0016020">
    <property type="term" value="C:membrane"/>
    <property type="evidence" value="ECO:0007669"/>
    <property type="project" value="InterPro"/>
</dbReference>
<keyword evidence="8" id="KW-1133">Transmembrane helix</keyword>
<dbReference type="RefSeq" id="WP_169530718.1">
    <property type="nucleotide sequence ID" value="NZ_JABBGH010000001.1"/>
</dbReference>
<evidence type="ECO:0000256" key="2">
    <source>
        <dbReference type="ARBA" id="ARBA00022723"/>
    </source>
</evidence>
<dbReference type="PROSITE" id="PS51318">
    <property type="entry name" value="TAT"/>
    <property type="match status" value="1"/>
</dbReference>
<comment type="cofactor">
    <cofactor evidence="6">
        <name>[2Fe-2S] cluster</name>
        <dbReference type="ChEBI" id="CHEBI:190135"/>
    </cofactor>
</comment>
<dbReference type="AlphaFoldDB" id="A0A7Y0FMH9"/>
<dbReference type="InterPro" id="IPR014349">
    <property type="entry name" value="Rieske_Fe-S_prot"/>
</dbReference>
<comment type="caution">
    <text evidence="10">The sequence shown here is derived from an EMBL/GenBank/DDBJ whole genome shotgun (WGS) entry which is preliminary data.</text>
</comment>
<reference evidence="10 11" key="1">
    <citation type="submission" date="2020-04" db="EMBL/GenBank/DDBJ databases">
        <title>Hymenobacter polaris sp. nov., isolated from Arctic soil.</title>
        <authorList>
            <person name="Dahal R.H."/>
        </authorList>
    </citation>
    <scope>NUCLEOTIDE SEQUENCE [LARGE SCALE GENOMIC DNA]</scope>
    <source>
        <strain evidence="10 11">RP-2-7</strain>
    </source>
</reference>
<evidence type="ECO:0000256" key="3">
    <source>
        <dbReference type="ARBA" id="ARBA00023004"/>
    </source>
</evidence>
<dbReference type="InterPro" id="IPR036922">
    <property type="entry name" value="Rieske_2Fe-2S_sf"/>
</dbReference>
<evidence type="ECO:0000256" key="4">
    <source>
        <dbReference type="ARBA" id="ARBA00023014"/>
    </source>
</evidence>
<dbReference type="InterPro" id="IPR017941">
    <property type="entry name" value="Rieske_2Fe-2S"/>
</dbReference>
<dbReference type="InterPro" id="IPR005805">
    <property type="entry name" value="Rieske_Fe-S_prot_C"/>
</dbReference>
<dbReference type="PROSITE" id="PS51296">
    <property type="entry name" value="RIESKE"/>
    <property type="match status" value="1"/>
</dbReference>
<feature type="domain" description="Rieske" evidence="9">
    <location>
        <begin position="111"/>
        <end position="178"/>
    </location>
</feature>
<evidence type="ECO:0000313" key="11">
    <source>
        <dbReference type="Proteomes" id="UP000559626"/>
    </source>
</evidence>
<evidence type="ECO:0000256" key="5">
    <source>
        <dbReference type="ARBA" id="ARBA00023157"/>
    </source>
</evidence>